<gene>
    <name evidence="2" type="ORF">NN4_79030</name>
</gene>
<dbReference type="EMBL" id="BJXA01000095">
    <property type="protein sequence ID" value="GEM43384.1"/>
    <property type="molecule type" value="Genomic_DNA"/>
</dbReference>
<evidence type="ECO:0008006" key="4">
    <source>
        <dbReference type="Google" id="ProtNLM"/>
    </source>
</evidence>
<proteinExistence type="predicted"/>
<organism evidence="2 3">
    <name type="scientific">Nocardia ninae NBRC 108245</name>
    <dbReference type="NCBI Taxonomy" id="1210091"/>
    <lineage>
        <taxon>Bacteria</taxon>
        <taxon>Bacillati</taxon>
        <taxon>Actinomycetota</taxon>
        <taxon>Actinomycetes</taxon>
        <taxon>Mycobacteriales</taxon>
        <taxon>Nocardiaceae</taxon>
        <taxon>Nocardia</taxon>
    </lineage>
</organism>
<accession>A0A511MS25</accession>
<keyword evidence="3" id="KW-1185">Reference proteome</keyword>
<dbReference type="RefSeq" id="WP_147141915.1">
    <property type="nucleotide sequence ID" value="NZ_BJXA01000095.1"/>
</dbReference>
<evidence type="ECO:0000256" key="1">
    <source>
        <dbReference type="SAM" id="SignalP"/>
    </source>
</evidence>
<keyword evidence="1" id="KW-0732">Signal</keyword>
<dbReference type="OrthoDB" id="9906729at2"/>
<evidence type="ECO:0000313" key="2">
    <source>
        <dbReference type="EMBL" id="GEM43384.1"/>
    </source>
</evidence>
<feature type="chain" id="PRO_5021829705" description="PASTA domain-containing protein" evidence="1">
    <location>
        <begin position="28"/>
        <end position="104"/>
    </location>
</feature>
<name>A0A511MS25_9NOCA</name>
<dbReference type="AlphaFoldDB" id="A0A511MS25"/>
<evidence type="ECO:0000313" key="3">
    <source>
        <dbReference type="Proteomes" id="UP000321424"/>
    </source>
</evidence>
<sequence>MSSVRATVFVGLAAAAFAAMGAVSANAEPFDYGQEAKRVCEEAGLEFTQSINLPGGVGAQATCHAPGQDEVKFIPMPKDTYCSVPGIMSPKEGKADGAGNCIAN</sequence>
<dbReference type="Proteomes" id="UP000321424">
    <property type="component" value="Unassembled WGS sequence"/>
</dbReference>
<feature type="signal peptide" evidence="1">
    <location>
        <begin position="1"/>
        <end position="27"/>
    </location>
</feature>
<protein>
    <recommendedName>
        <fullName evidence="4">PASTA domain-containing protein</fullName>
    </recommendedName>
</protein>
<comment type="caution">
    <text evidence="2">The sequence shown here is derived from an EMBL/GenBank/DDBJ whole genome shotgun (WGS) entry which is preliminary data.</text>
</comment>
<reference evidence="2 3" key="1">
    <citation type="submission" date="2019-07" db="EMBL/GenBank/DDBJ databases">
        <title>Whole genome shotgun sequence of Nocardia ninae NBRC 108245.</title>
        <authorList>
            <person name="Hosoyama A."/>
            <person name="Uohara A."/>
            <person name="Ohji S."/>
            <person name="Ichikawa N."/>
        </authorList>
    </citation>
    <scope>NUCLEOTIDE SEQUENCE [LARGE SCALE GENOMIC DNA]</scope>
    <source>
        <strain evidence="2 3">NBRC 108245</strain>
    </source>
</reference>